<sequence>MNKDLNATVSNVERRTSNKQQQQQRQSRDTVQQQQCTEPSQIGCDEGNGAAPPPPQAATDAETANDDNGVPTPGKQPCSSARSEGLRRQQQARYAPTPPVVSSPASGS</sequence>
<proteinExistence type="predicted"/>
<feature type="compositionally biased region" description="Polar residues" evidence="1">
    <location>
        <begin position="77"/>
        <end position="92"/>
    </location>
</feature>
<protein>
    <submittedName>
        <fullName evidence="2">Uncharacterized protein</fullName>
    </submittedName>
</protein>
<organism evidence="2">
    <name type="scientific">Anopheles coluzzii</name>
    <name type="common">African malaria mosquito</name>
    <dbReference type="NCBI Taxonomy" id="1518534"/>
    <lineage>
        <taxon>Eukaryota</taxon>
        <taxon>Metazoa</taxon>
        <taxon>Ecdysozoa</taxon>
        <taxon>Arthropoda</taxon>
        <taxon>Hexapoda</taxon>
        <taxon>Insecta</taxon>
        <taxon>Pterygota</taxon>
        <taxon>Neoptera</taxon>
        <taxon>Endopterygota</taxon>
        <taxon>Diptera</taxon>
        <taxon>Nematocera</taxon>
        <taxon>Culicoidea</taxon>
        <taxon>Culicidae</taxon>
        <taxon>Anophelinae</taxon>
        <taxon>Anopheles</taxon>
    </lineage>
</organism>
<feature type="compositionally biased region" description="Low complexity" evidence="1">
    <location>
        <begin position="57"/>
        <end position="68"/>
    </location>
</feature>
<accession>A0A8W7Q0C9</accession>
<evidence type="ECO:0000313" key="2">
    <source>
        <dbReference type="EnsemblMetazoa" id="ACOM040688-PA.1"/>
    </source>
</evidence>
<dbReference type="AlphaFoldDB" id="A0A8W7Q0C9"/>
<evidence type="ECO:0000256" key="1">
    <source>
        <dbReference type="SAM" id="MobiDB-lite"/>
    </source>
</evidence>
<reference evidence="2" key="1">
    <citation type="submission" date="2022-08" db="UniProtKB">
        <authorList>
            <consortium name="EnsemblMetazoa"/>
        </authorList>
    </citation>
    <scope>IDENTIFICATION</scope>
</reference>
<feature type="region of interest" description="Disordered" evidence="1">
    <location>
        <begin position="1"/>
        <end position="108"/>
    </location>
</feature>
<feature type="compositionally biased region" description="Low complexity" evidence="1">
    <location>
        <begin position="20"/>
        <end position="35"/>
    </location>
</feature>
<dbReference type="Proteomes" id="UP000075882">
    <property type="component" value="Unassembled WGS sequence"/>
</dbReference>
<feature type="compositionally biased region" description="Polar residues" evidence="1">
    <location>
        <begin position="1"/>
        <end position="11"/>
    </location>
</feature>
<dbReference type="EnsemblMetazoa" id="ACOM040688-RA">
    <property type="protein sequence ID" value="ACOM040688-PA.1"/>
    <property type="gene ID" value="ACOM040688"/>
</dbReference>
<name>A0A8W7Q0C9_ANOCL</name>